<keyword evidence="3" id="KW-1185">Reference proteome</keyword>
<evidence type="ECO:0000313" key="2">
    <source>
        <dbReference type="EMBL" id="PKV75289.1"/>
    </source>
</evidence>
<dbReference type="Gene3D" id="3.40.50.300">
    <property type="entry name" value="P-loop containing nucleotide triphosphate hydrolases"/>
    <property type="match status" value="1"/>
</dbReference>
<evidence type="ECO:0000259" key="1">
    <source>
        <dbReference type="Pfam" id="PF07728"/>
    </source>
</evidence>
<dbReference type="AlphaFoldDB" id="A0A2N3V0X8"/>
<name>A0A2N3V0X8_9BACT</name>
<dbReference type="SUPFAM" id="SSF52540">
    <property type="entry name" value="P-loop containing nucleoside triphosphate hydrolases"/>
    <property type="match status" value="1"/>
</dbReference>
<dbReference type="PANTHER" id="PTHR37291:SF1">
    <property type="entry name" value="TYPE IV METHYL-DIRECTED RESTRICTION ENZYME ECOKMCRB SUBUNIT"/>
    <property type="match status" value="1"/>
</dbReference>
<gene>
    <name evidence="2" type="ORF">BD749_0227</name>
</gene>
<dbReference type="Pfam" id="PF07728">
    <property type="entry name" value="AAA_5"/>
    <property type="match status" value="1"/>
</dbReference>
<dbReference type="GO" id="GO:0016887">
    <property type="term" value="F:ATP hydrolysis activity"/>
    <property type="evidence" value="ECO:0007669"/>
    <property type="project" value="InterPro"/>
</dbReference>
<protein>
    <submittedName>
        <fullName evidence="2">5-methylcytosine-specific restriction protein B</fullName>
    </submittedName>
</protein>
<sequence length="926" mass="106167">MLNSEALAQIRKGIQKVIDKNDWAFKLRPETSSIECTIWIQAADVTDKIVQPASRELVKNGRNFKPEAEGDLDNISSLIDYATNELTKYATLCGINGNSSVSAKTSDPINDLIRKYKEDLRLNGLQDELYKWRLLQTYRSRPNLDAADFTAEIKSIDFANLIYGVGIGVVHHLAKDRPEEYRACFKLLFNEELPLAERLNSFNSETLKLFRELQPNPKHSHHHDERTMATLLTYYNPDKYAFYKDSFYQKYCKLLGIKPKKVGEKYLHYLELLDSFISEYVVTDSDLLSLVDTLLPTDAFKDTNRKVLAQDILYRMLDKGLEEIEIGDASVYKISMGDFNDQEIADCIDQKKIIVHQNTKPLGQTRESQGFVYSSKIRIGDYFYLTPGNRNQAVSLLGKITGPATSATYNSYGDEGWLERPFDIIAIPKNKTKYTGKQKWWTPNSRTTCVAIDLEELEEANKLLIEPYFMAKLVHDSNSNVDSTDTKDDPIKTNAKEFKMPLNQILFGPPGTGKTYNTINKALEILGEQTEGIDRFTLKKVFENKVAEGQIMFTTFHQSMSYEDFIEGIKPQEAFDKDGNTIISYKVEPGIFKKICDKATTKEGSDNFDEVYEQFTEDIQAEDFLLLHTPRHNKPYKITVNSNKNFIARPETVTATPMVITKDMVRDYLFYGKIRDWKPYTVSISEHLKLRYKLSIQTETAQNKDYILIIDEINRGNVSQIFGELITLIEEDKRLGKDEQLEVTLPYSKEKFGVPANLYIIGTMNTADRSVEALDTALRRRFSFVEMPPRYDLEGLQQEVEGYKLADILQKINRRIEKLLGKDNLIGHSYFLCVKNTDNLRAAFQNKIIPLLQEYFYGDYGKIGLVLGEGFFKELDKVEEADIFASFGNYDPAGLSEKQVYHLAELIGKDRLSDDDFKSALEKLMK</sequence>
<reference evidence="2 3" key="1">
    <citation type="submission" date="2017-12" db="EMBL/GenBank/DDBJ databases">
        <title>Genomic Encyclopedia of Type Strains, Phase III (KMG-III): the genomes of soil and plant-associated and newly described type strains.</title>
        <authorList>
            <person name="Whitman W."/>
        </authorList>
    </citation>
    <scope>NUCLEOTIDE SEQUENCE [LARGE SCALE GENOMIC DNA]</scope>
    <source>
        <strain evidence="2 3">LP43</strain>
    </source>
</reference>
<dbReference type="GO" id="GO:0005524">
    <property type="term" value="F:ATP binding"/>
    <property type="evidence" value="ECO:0007669"/>
    <property type="project" value="InterPro"/>
</dbReference>
<dbReference type="InterPro" id="IPR027417">
    <property type="entry name" value="P-loop_NTPase"/>
</dbReference>
<dbReference type="Proteomes" id="UP000233782">
    <property type="component" value="Unassembled WGS sequence"/>
</dbReference>
<dbReference type="RefSeq" id="WP_218972536.1">
    <property type="nucleotide sequence ID" value="NZ_PJMU01000001.1"/>
</dbReference>
<dbReference type="EMBL" id="PJMU01000001">
    <property type="protein sequence ID" value="PKV75289.1"/>
    <property type="molecule type" value="Genomic_DNA"/>
</dbReference>
<dbReference type="InterPro" id="IPR011704">
    <property type="entry name" value="ATPase_dyneun-rel_AAA"/>
</dbReference>
<dbReference type="PANTHER" id="PTHR37291">
    <property type="entry name" value="5-METHYLCYTOSINE-SPECIFIC RESTRICTION ENZYME B"/>
    <property type="match status" value="1"/>
</dbReference>
<comment type="caution">
    <text evidence="2">The sequence shown here is derived from an EMBL/GenBank/DDBJ whole genome shotgun (WGS) entry which is preliminary data.</text>
</comment>
<evidence type="ECO:0000313" key="3">
    <source>
        <dbReference type="Proteomes" id="UP000233782"/>
    </source>
</evidence>
<feature type="domain" description="ATPase dynein-related AAA" evidence="1">
    <location>
        <begin position="689"/>
        <end position="782"/>
    </location>
</feature>
<dbReference type="InterPro" id="IPR052934">
    <property type="entry name" value="Methyl-DNA_Rec/Restrict_Enz"/>
</dbReference>
<proteinExistence type="predicted"/>
<accession>A0A2N3V0X8</accession>
<organism evidence="2 3">
    <name type="scientific">Pontibacter ramchanderi</name>
    <dbReference type="NCBI Taxonomy" id="1179743"/>
    <lineage>
        <taxon>Bacteria</taxon>
        <taxon>Pseudomonadati</taxon>
        <taxon>Bacteroidota</taxon>
        <taxon>Cytophagia</taxon>
        <taxon>Cytophagales</taxon>
        <taxon>Hymenobacteraceae</taxon>
        <taxon>Pontibacter</taxon>
    </lineage>
</organism>